<organism evidence="5 6">
    <name type="scientific">Rhynchospora breviuscula</name>
    <dbReference type="NCBI Taxonomy" id="2022672"/>
    <lineage>
        <taxon>Eukaryota</taxon>
        <taxon>Viridiplantae</taxon>
        <taxon>Streptophyta</taxon>
        <taxon>Embryophyta</taxon>
        <taxon>Tracheophyta</taxon>
        <taxon>Spermatophyta</taxon>
        <taxon>Magnoliopsida</taxon>
        <taxon>Liliopsida</taxon>
        <taxon>Poales</taxon>
        <taxon>Cyperaceae</taxon>
        <taxon>Cyperoideae</taxon>
        <taxon>Rhynchosporeae</taxon>
        <taxon>Rhynchospora</taxon>
    </lineage>
</organism>
<evidence type="ECO:0000256" key="3">
    <source>
        <dbReference type="SAM" id="SignalP"/>
    </source>
</evidence>
<dbReference type="InterPro" id="IPR036661">
    <property type="entry name" value="Luciferase-like_sf"/>
</dbReference>
<dbReference type="GO" id="GO:0004497">
    <property type="term" value="F:monooxygenase activity"/>
    <property type="evidence" value="ECO:0007669"/>
    <property type="project" value="UniProtKB-KW"/>
</dbReference>
<keyword evidence="6" id="KW-1185">Reference proteome</keyword>
<keyword evidence="1" id="KW-0560">Oxidoreductase</keyword>
<dbReference type="GO" id="GO:0016705">
    <property type="term" value="F:oxidoreductase activity, acting on paired donors, with incorporation or reduction of molecular oxygen"/>
    <property type="evidence" value="ECO:0007669"/>
    <property type="project" value="InterPro"/>
</dbReference>
<evidence type="ECO:0000256" key="2">
    <source>
        <dbReference type="ARBA" id="ARBA00023033"/>
    </source>
</evidence>
<comment type="caution">
    <text evidence="5">The sequence shown here is derived from an EMBL/GenBank/DDBJ whole genome shotgun (WGS) entry which is preliminary data.</text>
</comment>
<evidence type="ECO:0000259" key="4">
    <source>
        <dbReference type="Pfam" id="PF00296"/>
    </source>
</evidence>
<dbReference type="SUPFAM" id="SSF51679">
    <property type="entry name" value="Bacterial luciferase-like"/>
    <property type="match status" value="1"/>
</dbReference>
<protein>
    <recommendedName>
        <fullName evidence="4">Luciferase-like domain-containing protein</fullName>
    </recommendedName>
</protein>
<name>A0A9P9ZA39_9POAL</name>
<evidence type="ECO:0000313" key="6">
    <source>
        <dbReference type="Proteomes" id="UP001151287"/>
    </source>
</evidence>
<feature type="chain" id="PRO_5040203292" description="Luciferase-like domain-containing protein" evidence="3">
    <location>
        <begin position="21"/>
        <end position="427"/>
    </location>
</feature>
<dbReference type="InterPro" id="IPR050766">
    <property type="entry name" value="Bact_Lucif_Oxidored"/>
</dbReference>
<dbReference type="GO" id="GO:0005829">
    <property type="term" value="C:cytosol"/>
    <property type="evidence" value="ECO:0007669"/>
    <property type="project" value="TreeGrafter"/>
</dbReference>
<dbReference type="EMBL" id="JAMQYH010000029">
    <property type="protein sequence ID" value="KAJ1684626.1"/>
    <property type="molecule type" value="Genomic_DNA"/>
</dbReference>
<gene>
    <name evidence="5" type="ORF">LUZ63_020381</name>
</gene>
<feature type="signal peptide" evidence="3">
    <location>
        <begin position="1"/>
        <end position="20"/>
    </location>
</feature>
<evidence type="ECO:0000313" key="5">
    <source>
        <dbReference type="EMBL" id="KAJ1684626.1"/>
    </source>
</evidence>
<feature type="domain" description="Luciferase-like" evidence="4">
    <location>
        <begin position="106"/>
        <end position="384"/>
    </location>
</feature>
<dbReference type="CDD" id="cd00347">
    <property type="entry name" value="Flavin_utilizing_monoxygenases"/>
    <property type="match status" value="1"/>
</dbReference>
<dbReference type="Pfam" id="PF00296">
    <property type="entry name" value="Bac_luciferase"/>
    <property type="match status" value="1"/>
</dbReference>
<dbReference type="Gene3D" id="3.20.20.30">
    <property type="entry name" value="Luciferase-like domain"/>
    <property type="match status" value="1"/>
</dbReference>
<dbReference type="PANTHER" id="PTHR30137">
    <property type="entry name" value="LUCIFERASE-LIKE MONOOXYGENASE"/>
    <property type="match status" value="1"/>
</dbReference>
<keyword evidence="2" id="KW-0503">Monooxygenase</keyword>
<accession>A0A9P9ZA39</accession>
<keyword evidence="3" id="KW-0732">Signal</keyword>
<reference evidence="5" key="1">
    <citation type="journal article" date="2022" name="Cell">
        <title>Repeat-based holocentromeres influence genome architecture and karyotype evolution.</title>
        <authorList>
            <person name="Hofstatter P.G."/>
            <person name="Thangavel G."/>
            <person name="Lux T."/>
            <person name="Neumann P."/>
            <person name="Vondrak T."/>
            <person name="Novak P."/>
            <person name="Zhang M."/>
            <person name="Costa L."/>
            <person name="Castellani M."/>
            <person name="Scott A."/>
            <person name="Toegelov H."/>
            <person name="Fuchs J."/>
            <person name="Mata-Sucre Y."/>
            <person name="Dias Y."/>
            <person name="Vanzela A.L.L."/>
            <person name="Huettel B."/>
            <person name="Almeida C.C.S."/>
            <person name="Simkova H."/>
            <person name="Souza G."/>
            <person name="Pedrosa-Harand A."/>
            <person name="Macas J."/>
            <person name="Mayer K.F.X."/>
            <person name="Houben A."/>
            <person name="Marques A."/>
        </authorList>
    </citation>
    <scope>NUCLEOTIDE SEQUENCE</scope>
    <source>
        <strain evidence="5">RhyBre1mFocal</strain>
    </source>
</reference>
<evidence type="ECO:0000256" key="1">
    <source>
        <dbReference type="ARBA" id="ARBA00023002"/>
    </source>
</evidence>
<proteinExistence type="predicted"/>
<dbReference type="InterPro" id="IPR011251">
    <property type="entry name" value="Luciferase-like_dom"/>
</dbReference>
<dbReference type="OrthoDB" id="5425719at2759"/>
<dbReference type="AlphaFoldDB" id="A0A9P9ZA39"/>
<sequence>MRIVLAVVVMRAVCPWSRLARPPVVAVDLRWLRRVVSTSSTSGGHGHAPEPHPQEPPLVELVETPRQTGHHLGPPGPPPHHKEPLVHVGVDSFVSRVTDPTTGHVVGPAERLAHLLEEIELADRSGLYSFGIGEHHREEYYDSAPPVILAAAAARTTRIRLGSAVAVLSAVDPVRLFQQFATLDLISGGRMDLVVGRGSFVESFPLFGLDLADYDSLFTEKLELLLALRESPCVTWSGRHRPALTGQGVYPRPVQDPLPVWVGVGGTPASFARAGQLGLPLMVAIIGGEPRQFAPLVDLYRRAGAQAGHPPEALQVGLHVFGYVGESRRAAADTIFPGWHEMFTSISRERGFPPPNRAAFDATSGPDGAFFLGDPDLIVDKLTRVADQLGGVDRVSLQMTNPRLAHEDLLRGIELLGTEVAPRVAAL</sequence>
<dbReference type="PANTHER" id="PTHR30137:SF8">
    <property type="entry name" value="BLR5498 PROTEIN"/>
    <property type="match status" value="1"/>
</dbReference>
<dbReference type="Proteomes" id="UP001151287">
    <property type="component" value="Unassembled WGS sequence"/>
</dbReference>